<dbReference type="InterPro" id="IPR024079">
    <property type="entry name" value="MetalloPept_cat_dom_sf"/>
</dbReference>
<dbReference type="AlphaFoldDB" id="A0A370Q8K3"/>
<dbReference type="Proteomes" id="UP000255317">
    <property type="component" value="Unassembled WGS sequence"/>
</dbReference>
<proteinExistence type="predicted"/>
<dbReference type="RefSeq" id="WP_147278545.1">
    <property type="nucleotide sequence ID" value="NZ_QRAO01000004.1"/>
</dbReference>
<feature type="chain" id="PRO_5016903267" evidence="1">
    <location>
        <begin position="31"/>
        <end position="519"/>
    </location>
</feature>
<comment type="caution">
    <text evidence="2">The sequence shown here is derived from an EMBL/GenBank/DDBJ whole genome shotgun (WGS) entry which is preliminary data.</text>
</comment>
<protein>
    <submittedName>
        <fullName evidence="2">Uncharacterized protein</fullName>
    </submittedName>
</protein>
<keyword evidence="3" id="KW-1185">Reference proteome</keyword>
<evidence type="ECO:0000256" key="1">
    <source>
        <dbReference type="SAM" id="SignalP"/>
    </source>
</evidence>
<dbReference type="SUPFAM" id="SSF55486">
    <property type="entry name" value="Metalloproteases ('zincins'), catalytic domain"/>
    <property type="match status" value="2"/>
</dbReference>
<dbReference type="EMBL" id="QRAO01000004">
    <property type="protein sequence ID" value="RDK84639.1"/>
    <property type="molecule type" value="Genomic_DNA"/>
</dbReference>
<organism evidence="2 3">
    <name type="scientific">Marinirhabdus gelatinilytica</name>
    <dbReference type="NCBI Taxonomy" id="1703343"/>
    <lineage>
        <taxon>Bacteria</taxon>
        <taxon>Pseudomonadati</taxon>
        <taxon>Bacteroidota</taxon>
        <taxon>Flavobacteriia</taxon>
        <taxon>Flavobacteriales</taxon>
        <taxon>Flavobacteriaceae</taxon>
    </lineage>
</organism>
<sequence length="519" mass="57993">MKNLNLLGRGFRMFSLFLCIFMANSFSMFAQTIYDECGTLDFNNPNFNGNYSYTADVIDTATEEPLVLNVYYWQVKAPDGSYGNVTFSEDNLLESIAALNMHFNQFNIFLKYIGYGEINTPSDLPLVEYEYNSLLEQWECNPYPGQFDPNGYGIIGRCQISNFFNWANTHFKHPNALNIYVPYASEFGGAARGVGSNMLVMKIDKLTTLHEMGHALGLHHTRAKGNGCSDMEHTTRTKYLLNGSLNLDFNAETADDEVVDTAANTCYRKTGPNGQSIYPYIDYGTSSGDCLYTGMEEDEIGVEYEISHEDVINNMSDAYPCATDYITAGQGHRMRETIQQDPDLTSAMNVDGIASLFEPYAGAYDPDANDPETYPLPLFQPGFDYIFRPCCCDYPLPSDYSDISFSYNGNNGVATVISKDETDYSTITHPNHKAIEIAQLAPYMNNPVRKCWDRQGIATSGSVTEFNDGVFNGNYTTTAQDSTQINNPLLIDNLSPGLYTIDKTYDDGTTDQTVVQKHN</sequence>
<evidence type="ECO:0000313" key="3">
    <source>
        <dbReference type="Proteomes" id="UP000255317"/>
    </source>
</evidence>
<gene>
    <name evidence="2" type="ORF">C8D94_10411</name>
</gene>
<reference evidence="2 3" key="1">
    <citation type="submission" date="2018-07" db="EMBL/GenBank/DDBJ databases">
        <title>Genomic Encyclopedia of Type Strains, Phase IV (KMG-IV): sequencing the most valuable type-strain genomes for metagenomic binning, comparative biology and taxonomic classification.</title>
        <authorList>
            <person name="Goeker M."/>
        </authorList>
    </citation>
    <scope>NUCLEOTIDE SEQUENCE [LARGE SCALE GENOMIC DNA]</scope>
    <source>
        <strain evidence="2 3">DSM 101478</strain>
    </source>
</reference>
<evidence type="ECO:0000313" key="2">
    <source>
        <dbReference type="EMBL" id="RDK84639.1"/>
    </source>
</evidence>
<dbReference type="GO" id="GO:0008237">
    <property type="term" value="F:metallopeptidase activity"/>
    <property type="evidence" value="ECO:0007669"/>
    <property type="project" value="InterPro"/>
</dbReference>
<dbReference type="Gene3D" id="3.40.390.10">
    <property type="entry name" value="Collagenase (Catalytic Domain)"/>
    <property type="match status" value="1"/>
</dbReference>
<accession>A0A370Q8K3</accession>
<dbReference type="OrthoDB" id="6278496at2"/>
<feature type="signal peptide" evidence="1">
    <location>
        <begin position="1"/>
        <end position="30"/>
    </location>
</feature>
<name>A0A370Q8K3_9FLAO</name>
<keyword evidence="1" id="KW-0732">Signal</keyword>